<dbReference type="Gene3D" id="1.10.150.690">
    <property type="entry name" value="DUF2063"/>
    <property type="match status" value="1"/>
</dbReference>
<dbReference type="Pfam" id="PF09836">
    <property type="entry name" value="DUF2063"/>
    <property type="match status" value="1"/>
</dbReference>
<proteinExistence type="predicted"/>
<dbReference type="GO" id="GO:0003677">
    <property type="term" value="F:DNA binding"/>
    <property type="evidence" value="ECO:0007669"/>
    <property type="project" value="UniProtKB-KW"/>
</dbReference>
<reference evidence="2 3" key="1">
    <citation type="submission" date="2019-03" db="EMBL/GenBank/DDBJ databases">
        <title>Genomic Encyclopedia of Type Strains, Phase IV (KMG-V): Genome sequencing to study the core and pangenomes of soil and plant-associated prokaryotes.</title>
        <authorList>
            <person name="Whitman W."/>
        </authorList>
    </citation>
    <scope>NUCLEOTIDE SEQUENCE [LARGE SCALE GENOMIC DNA]</scope>
    <source>
        <strain evidence="2 3">Gr42</strain>
    </source>
</reference>
<dbReference type="InterPro" id="IPR044922">
    <property type="entry name" value="DUF2063_N_sf"/>
</dbReference>
<evidence type="ECO:0000313" key="3">
    <source>
        <dbReference type="Proteomes" id="UP000295547"/>
    </source>
</evidence>
<dbReference type="AlphaFoldDB" id="A0A4R3QZC9"/>
<feature type="domain" description="Putative DNA-binding" evidence="1">
    <location>
        <begin position="9"/>
        <end position="100"/>
    </location>
</feature>
<name>A0A4R3QZC9_9HYPH</name>
<comment type="caution">
    <text evidence="2">The sequence shown here is derived from an EMBL/GenBank/DDBJ whole genome shotgun (WGS) entry which is preliminary data.</text>
</comment>
<dbReference type="EMBL" id="SMBJ01000004">
    <property type="protein sequence ID" value="TCU26779.1"/>
    <property type="molecule type" value="Genomic_DNA"/>
</dbReference>
<sequence length="264" mass="28430">MRFSVPTTTQDDFAAALTDISLPVPEGLTAWNGPRPKRRFGVYRDNVAIGLTGALASRFPVAEKIVGKEFFAAMSHEFIRLCPPRSPLLLAYGDDLADFVERFEPARDVAYLADVIRLEAARGRAYHAADAAPLQAERLAAIDPDRLAELTFLAHPSLSVLTSPHPIVTIWAMNAGEMELRPIEDWSGEDVLVVRPGTIVEVHRLPAGGATFLSELAKGAALVAALEHATEAAPDFDLSSNLAGALQAGAFIDVRWNGAGDNHE</sequence>
<protein>
    <submittedName>
        <fullName evidence="2">Putative DNA-binding protein</fullName>
    </submittedName>
</protein>
<gene>
    <name evidence="2" type="ORF">EV130_104393</name>
</gene>
<organism evidence="2 3">
    <name type="scientific">Rhizobium azibense</name>
    <dbReference type="NCBI Taxonomy" id="1136135"/>
    <lineage>
        <taxon>Bacteria</taxon>
        <taxon>Pseudomonadati</taxon>
        <taxon>Pseudomonadota</taxon>
        <taxon>Alphaproteobacteria</taxon>
        <taxon>Hyphomicrobiales</taxon>
        <taxon>Rhizobiaceae</taxon>
        <taxon>Rhizobium/Agrobacterium group</taxon>
        <taxon>Rhizobium</taxon>
    </lineage>
</organism>
<keyword evidence="3" id="KW-1185">Reference proteome</keyword>
<keyword evidence="2" id="KW-0238">DNA-binding</keyword>
<accession>A0A4R3QZC9</accession>
<evidence type="ECO:0000313" key="2">
    <source>
        <dbReference type="EMBL" id="TCU26779.1"/>
    </source>
</evidence>
<evidence type="ECO:0000259" key="1">
    <source>
        <dbReference type="Pfam" id="PF09836"/>
    </source>
</evidence>
<dbReference type="Proteomes" id="UP000295547">
    <property type="component" value="Unassembled WGS sequence"/>
</dbReference>
<dbReference type="InterPro" id="IPR018640">
    <property type="entry name" value="DUF2063"/>
</dbReference>